<evidence type="ECO:0000256" key="4">
    <source>
        <dbReference type="ARBA" id="ARBA00023163"/>
    </source>
</evidence>
<evidence type="ECO:0000313" key="8">
    <source>
        <dbReference type="Proteomes" id="UP001595840"/>
    </source>
</evidence>
<accession>A0ABV8V553</accession>
<dbReference type="EMBL" id="JBHSCX010000015">
    <property type="protein sequence ID" value="MFC4363031.1"/>
    <property type="molecule type" value="Genomic_DNA"/>
</dbReference>
<gene>
    <name evidence="7" type="ORF">ACFOX3_12010</name>
</gene>
<dbReference type="Pfam" id="PF08281">
    <property type="entry name" value="Sigma70_r4_2"/>
    <property type="match status" value="1"/>
</dbReference>
<evidence type="ECO:0000256" key="1">
    <source>
        <dbReference type="ARBA" id="ARBA00010641"/>
    </source>
</evidence>
<keyword evidence="4" id="KW-0804">Transcription</keyword>
<dbReference type="SUPFAM" id="SSF88659">
    <property type="entry name" value="Sigma3 and sigma4 domains of RNA polymerase sigma factors"/>
    <property type="match status" value="1"/>
</dbReference>
<evidence type="ECO:0000259" key="6">
    <source>
        <dbReference type="Pfam" id="PF08281"/>
    </source>
</evidence>
<dbReference type="RefSeq" id="WP_290265250.1">
    <property type="nucleotide sequence ID" value="NZ_JAUFQG010000006.1"/>
</dbReference>
<dbReference type="SUPFAM" id="SSF88946">
    <property type="entry name" value="Sigma2 domain of RNA polymerase sigma factors"/>
    <property type="match status" value="1"/>
</dbReference>
<keyword evidence="3" id="KW-0731">Sigma factor</keyword>
<dbReference type="Pfam" id="PF04542">
    <property type="entry name" value="Sigma70_r2"/>
    <property type="match status" value="1"/>
</dbReference>
<comment type="similarity">
    <text evidence="1">Belongs to the sigma-70 factor family. ECF subfamily.</text>
</comment>
<dbReference type="PANTHER" id="PTHR43133:SF62">
    <property type="entry name" value="RNA POLYMERASE SIGMA FACTOR SIGZ"/>
    <property type="match status" value="1"/>
</dbReference>
<name>A0ABV8V553_9GAMM</name>
<dbReference type="InterPro" id="IPR013324">
    <property type="entry name" value="RNA_pol_sigma_r3/r4-like"/>
</dbReference>
<keyword evidence="8" id="KW-1185">Reference proteome</keyword>
<keyword evidence="2" id="KW-0805">Transcription regulation</keyword>
<proteinExistence type="inferred from homology"/>
<comment type="caution">
    <text evidence="7">The sequence shown here is derived from an EMBL/GenBank/DDBJ whole genome shotgun (WGS) entry which is preliminary data.</text>
</comment>
<evidence type="ECO:0000259" key="5">
    <source>
        <dbReference type="Pfam" id="PF04542"/>
    </source>
</evidence>
<dbReference type="Gene3D" id="1.10.10.10">
    <property type="entry name" value="Winged helix-like DNA-binding domain superfamily/Winged helix DNA-binding domain"/>
    <property type="match status" value="1"/>
</dbReference>
<dbReference type="InterPro" id="IPR013249">
    <property type="entry name" value="RNA_pol_sigma70_r4_t2"/>
</dbReference>
<dbReference type="Gene3D" id="1.10.1740.10">
    <property type="match status" value="1"/>
</dbReference>
<dbReference type="InterPro" id="IPR007627">
    <property type="entry name" value="RNA_pol_sigma70_r2"/>
</dbReference>
<dbReference type="InterPro" id="IPR039425">
    <property type="entry name" value="RNA_pol_sigma-70-like"/>
</dbReference>
<protein>
    <submittedName>
        <fullName evidence="7">RNA polymerase sigma factor</fullName>
    </submittedName>
</protein>
<organism evidence="7 8">
    <name type="scientific">Simiduia curdlanivorans</name>
    <dbReference type="NCBI Taxonomy" id="1492769"/>
    <lineage>
        <taxon>Bacteria</taxon>
        <taxon>Pseudomonadati</taxon>
        <taxon>Pseudomonadota</taxon>
        <taxon>Gammaproteobacteria</taxon>
        <taxon>Cellvibrionales</taxon>
        <taxon>Cellvibrionaceae</taxon>
        <taxon>Simiduia</taxon>
    </lineage>
</organism>
<dbReference type="PANTHER" id="PTHR43133">
    <property type="entry name" value="RNA POLYMERASE ECF-TYPE SIGMA FACTO"/>
    <property type="match status" value="1"/>
</dbReference>
<dbReference type="InterPro" id="IPR036388">
    <property type="entry name" value="WH-like_DNA-bd_sf"/>
</dbReference>
<feature type="domain" description="RNA polymerase sigma-70 region 2" evidence="5">
    <location>
        <begin position="24"/>
        <end position="92"/>
    </location>
</feature>
<dbReference type="NCBIfam" id="TIGR02937">
    <property type="entry name" value="sigma70-ECF"/>
    <property type="match status" value="1"/>
</dbReference>
<evidence type="ECO:0000256" key="3">
    <source>
        <dbReference type="ARBA" id="ARBA00023082"/>
    </source>
</evidence>
<dbReference type="InterPro" id="IPR014284">
    <property type="entry name" value="RNA_pol_sigma-70_dom"/>
</dbReference>
<reference evidence="8" key="1">
    <citation type="journal article" date="2019" name="Int. J. Syst. Evol. Microbiol.">
        <title>The Global Catalogue of Microorganisms (GCM) 10K type strain sequencing project: providing services to taxonomists for standard genome sequencing and annotation.</title>
        <authorList>
            <consortium name="The Broad Institute Genomics Platform"/>
            <consortium name="The Broad Institute Genome Sequencing Center for Infectious Disease"/>
            <person name="Wu L."/>
            <person name="Ma J."/>
        </authorList>
    </citation>
    <scope>NUCLEOTIDE SEQUENCE [LARGE SCALE GENOMIC DNA]</scope>
    <source>
        <strain evidence="8">CECT 8570</strain>
    </source>
</reference>
<feature type="domain" description="RNA polymerase sigma factor 70 region 4 type 2" evidence="6">
    <location>
        <begin position="126"/>
        <end position="176"/>
    </location>
</feature>
<dbReference type="Proteomes" id="UP001595840">
    <property type="component" value="Unassembled WGS sequence"/>
</dbReference>
<evidence type="ECO:0000256" key="2">
    <source>
        <dbReference type="ARBA" id="ARBA00023015"/>
    </source>
</evidence>
<dbReference type="InterPro" id="IPR013325">
    <property type="entry name" value="RNA_pol_sigma_r2"/>
</dbReference>
<sequence length="191" mass="21861">MDNEELVNLLARCALRDQKALALLYQKTAAYLNAVAYRMLGSSDASNDVLQEAFVQIWDNATSYMPSQAKPLTWMSSIVRYRAIDKIRHERRHQNRPPAEEEANILLTTPDTDTQEDIHQRFRLNEQLQKCFEVMNENFKRSVQLAYLQGYSREEIAETLGANVNTVKSWLRRGAANLKACLEGTHGGKTQ</sequence>
<evidence type="ECO:0000313" key="7">
    <source>
        <dbReference type="EMBL" id="MFC4363031.1"/>
    </source>
</evidence>